<feature type="transmembrane region" description="Helical" evidence="9">
    <location>
        <begin position="163"/>
        <end position="184"/>
    </location>
</feature>
<name>A0ABV3TZ75_9GAMM</name>
<reference evidence="11 12" key="1">
    <citation type="journal article" date="2011" name="Int. J. Syst. Evol. Microbiol.">
        <title>Zhongshania antarctica gen. nov., sp. nov. and Zhongshania guokunii sp. nov., gammaproteobacteria respectively isolated from coastal attached (fast) ice and surface seawater of the Antarctic.</title>
        <authorList>
            <person name="Li H.J."/>
            <person name="Zhang X.Y."/>
            <person name="Chen C.X."/>
            <person name="Zhang Y.J."/>
            <person name="Gao Z.M."/>
            <person name="Yu Y."/>
            <person name="Chen X.L."/>
            <person name="Chen B."/>
            <person name="Zhang Y.Z."/>
        </authorList>
    </citation>
    <scope>NUCLEOTIDE SEQUENCE [LARGE SCALE GENOMIC DNA]</scope>
    <source>
        <strain evidence="11 12">R06B22</strain>
    </source>
</reference>
<keyword evidence="7 9" id="KW-0472">Membrane</keyword>
<comment type="subcellular location">
    <subcellularLocation>
        <location evidence="1">Cell membrane</location>
        <topology evidence="1">Multi-pass membrane protein</topology>
    </subcellularLocation>
    <subcellularLocation>
        <location evidence="8">Membrane</location>
        <topology evidence="8">Multi-pass membrane protein</topology>
    </subcellularLocation>
</comment>
<evidence type="ECO:0000313" key="12">
    <source>
        <dbReference type="Proteomes" id="UP001557484"/>
    </source>
</evidence>
<dbReference type="RefSeq" id="WP_368376935.1">
    <property type="nucleotide sequence ID" value="NZ_JBFRYB010000001.1"/>
</dbReference>
<evidence type="ECO:0000259" key="10">
    <source>
        <dbReference type="Pfam" id="PF01618"/>
    </source>
</evidence>
<dbReference type="PANTHER" id="PTHR30625:SF15">
    <property type="entry name" value="BIOPOLYMER TRANSPORT PROTEIN EXBB"/>
    <property type="match status" value="1"/>
</dbReference>
<protein>
    <submittedName>
        <fullName evidence="11">MotA/TolQ/ExbB proton channel family protein</fullName>
    </submittedName>
</protein>
<dbReference type="InterPro" id="IPR002898">
    <property type="entry name" value="MotA_ExbB_proton_chnl"/>
</dbReference>
<organism evidence="11 12">
    <name type="scientific">Zhongshania arctica</name>
    <dbReference type="NCBI Taxonomy" id="3238302"/>
    <lineage>
        <taxon>Bacteria</taxon>
        <taxon>Pseudomonadati</taxon>
        <taxon>Pseudomonadota</taxon>
        <taxon>Gammaproteobacteria</taxon>
        <taxon>Cellvibrionales</taxon>
        <taxon>Spongiibacteraceae</taxon>
        <taxon>Zhongshania</taxon>
    </lineage>
</organism>
<feature type="domain" description="MotA/TolQ/ExbB proton channel" evidence="10">
    <location>
        <begin position="76"/>
        <end position="196"/>
    </location>
</feature>
<keyword evidence="6 9" id="KW-1133">Transmembrane helix</keyword>
<evidence type="ECO:0000256" key="5">
    <source>
        <dbReference type="ARBA" id="ARBA00022927"/>
    </source>
</evidence>
<dbReference type="Proteomes" id="UP001557484">
    <property type="component" value="Unassembled WGS sequence"/>
</dbReference>
<proteinExistence type="inferred from homology"/>
<evidence type="ECO:0000256" key="3">
    <source>
        <dbReference type="ARBA" id="ARBA00022475"/>
    </source>
</evidence>
<dbReference type="PANTHER" id="PTHR30625">
    <property type="entry name" value="PROTEIN TOLQ"/>
    <property type="match status" value="1"/>
</dbReference>
<comment type="similarity">
    <text evidence="8">Belongs to the exbB/tolQ family.</text>
</comment>
<evidence type="ECO:0000256" key="9">
    <source>
        <dbReference type="SAM" id="Phobius"/>
    </source>
</evidence>
<evidence type="ECO:0000256" key="4">
    <source>
        <dbReference type="ARBA" id="ARBA00022692"/>
    </source>
</evidence>
<dbReference type="EMBL" id="JBFRYB010000001">
    <property type="protein sequence ID" value="MEX1666872.1"/>
    <property type="molecule type" value="Genomic_DNA"/>
</dbReference>
<evidence type="ECO:0000313" key="11">
    <source>
        <dbReference type="EMBL" id="MEX1666872.1"/>
    </source>
</evidence>
<evidence type="ECO:0000256" key="6">
    <source>
        <dbReference type="ARBA" id="ARBA00022989"/>
    </source>
</evidence>
<keyword evidence="5 8" id="KW-0653">Protein transport</keyword>
<keyword evidence="3" id="KW-1003">Cell membrane</keyword>
<keyword evidence="2 8" id="KW-0813">Transport</keyword>
<feature type="transmembrane region" description="Helical" evidence="9">
    <location>
        <begin position="117"/>
        <end position="143"/>
    </location>
</feature>
<keyword evidence="4 9" id="KW-0812">Transmembrane</keyword>
<evidence type="ECO:0000256" key="8">
    <source>
        <dbReference type="RuleBase" id="RU004057"/>
    </source>
</evidence>
<dbReference type="InterPro" id="IPR050790">
    <property type="entry name" value="ExbB/TolQ_transport"/>
</dbReference>
<evidence type="ECO:0000256" key="2">
    <source>
        <dbReference type="ARBA" id="ARBA00022448"/>
    </source>
</evidence>
<accession>A0ABV3TZ75</accession>
<keyword evidence="12" id="KW-1185">Reference proteome</keyword>
<feature type="transmembrane region" description="Helical" evidence="9">
    <location>
        <begin position="17"/>
        <end position="38"/>
    </location>
</feature>
<sequence length="215" mass="22954">MDAISSFVMFFNDGGPFMYPIALVLALSIAISIERFIFLGKSLRENRRLWARVSPLLASSDLAEAKLVVSGSKIAVARILSEGLERVSTARRRSDLEIATEDSLMSILPAIERRTHYLATFSNVATLLGLLGTVLGLIGAFGALGNVDPVEKANLLSAGISEAMSSTAFGLIVAIPSLFAHAYLQTQAEEVVNTLESACARFVSLLSSGDAVNFK</sequence>
<evidence type="ECO:0000256" key="7">
    <source>
        <dbReference type="ARBA" id="ARBA00023136"/>
    </source>
</evidence>
<comment type="caution">
    <text evidence="11">The sequence shown here is derived from an EMBL/GenBank/DDBJ whole genome shotgun (WGS) entry which is preliminary data.</text>
</comment>
<gene>
    <name evidence="11" type="ORF">AB4875_15360</name>
</gene>
<dbReference type="Pfam" id="PF01618">
    <property type="entry name" value="MotA_ExbB"/>
    <property type="match status" value="1"/>
</dbReference>
<evidence type="ECO:0000256" key="1">
    <source>
        <dbReference type="ARBA" id="ARBA00004651"/>
    </source>
</evidence>